<dbReference type="PROSITE" id="PS51892">
    <property type="entry name" value="SUBTILASE"/>
    <property type="match status" value="1"/>
</dbReference>
<feature type="domain" description="PA" evidence="10">
    <location>
        <begin position="390"/>
        <end position="464"/>
    </location>
</feature>
<evidence type="ECO:0000256" key="3">
    <source>
        <dbReference type="ARBA" id="ARBA00022729"/>
    </source>
</evidence>
<reference evidence="14" key="2">
    <citation type="submission" date="2025-08" db="UniProtKB">
        <authorList>
            <consortium name="RefSeq"/>
        </authorList>
    </citation>
    <scope>IDENTIFICATION</scope>
    <source>
        <tissue evidence="14">Leaf</tissue>
    </source>
</reference>
<keyword evidence="6" id="KW-0325">Glycoprotein</keyword>
<dbReference type="PROSITE" id="PS00138">
    <property type="entry name" value="SUBTILASE_SER"/>
    <property type="match status" value="1"/>
</dbReference>
<keyword evidence="5 7" id="KW-0720">Serine protease</keyword>
<dbReference type="InterPro" id="IPR000209">
    <property type="entry name" value="Peptidase_S8/S53_dom"/>
</dbReference>
<dbReference type="Gene3D" id="3.30.70.80">
    <property type="entry name" value="Peptidase S8 propeptide/proteinase inhibitor I9"/>
    <property type="match status" value="1"/>
</dbReference>
<evidence type="ECO:0000259" key="9">
    <source>
        <dbReference type="Pfam" id="PF00082"/>
    </source>
</evidence>
<reference evidence="13" key="1">
    <citation type="submission" date="2025-05" db="UniProtKB">
        <authorList>
            <consortium name="RefSeq"/>
        </authorList>
    </citation>
    <scope>NUCLEOTIDE SEQUENCE [LARGE SCALE GENOMIC DNA]</scope>
</reference>
<dbReference type="PRINTS" id="PR00723">
    <property type="entry name" value="SUBTILISIN"/>
</dbReference>
<feature type="signal peptide" evidence="8">
    <location>
        <begin position="1"/>
        <end position="27"/>
    </location>
</feature>
<dbReference type="InterPro" id="IPR023828">
    <property type="entry name" value="Peptidase_S8_Ser-AS"/>
</dbReference>
<dbReference type="Proteomes" id="UP000827889">
    <property type="component" value="Chromosome 2"/>
</dbReference>
<keyword evidence="4 7" id="KW-0378">Hydrolase</keyword>
<evidence type="ECO:0000259" key="12">
    <source>
        <dbReference type="Pfam" id="PF17766"/>
    </source>
</evidence>
<comment type="similarity">
    <text evidence="1 7">Belongs to the peptidase S8 family.</text>
</comment>
<evidence type="ECO:0000256" key="6">
    <source>
        <dbReference type="ARBA" id="ARBA00023180"/>
    </source>
</evidence>
<dbReference type="InterPro" id="IPR041469">
    <property type="entry name" value="Subtilisin-like_FN3"/>
</dbReference>
<dbReference type="GeneID" id="115738665"/>
<evidence type="ECO:0000259" key="10">
    <source>
        <dbReference type="Pfam" id="PF02225"/>
    </source>
</evidence>
<feature type="domain" description="Peptidase S8/S53" evidence="9">
    <location>
        <begin position="142"/>
        <end position="607"/>
    </location>
</feature>
<accession>A0ABM3H1V5</accession>
<feature type="chain" id="PRO_5046098048" evidence="8">
    <location>
        <begin position="28"/>
        <end position="770"/>
    </location>
</feature>
<dbReference type="Pfam" id="PF17766">
    <property type="entry name" value="fn3_6"/>
    <property type="match status" value="1"/>
</dbReference>
<name>A0ABM3H1V5_9MYRT</name>
<dbReference type="Gene3D" id="3.50.30.30">
    <property type="match status" value="1"/>
</dbReference>
<dbReference type="CDD" id="cd04852">
    <property type="entry name" value="Peptidases_S8_3"/>
    <property type="match status" value="1"/>
</dbReference>
<dbReference type="InterPro" id="IPR036852">
    <property type="entry name" value="Peptidase_S8/S53_dom_sf"/>
</dbReference>
<sequence length="770" mass="81967">MKGAIANFLFFLFFLLSFVSFPGGTKAAQAKDNGVYIVYMGAAASTNGSLRYEHTQLLSSLKRKGITLVHSYSHSFSGFAAHLSEEEARSIAQKPGVISVFKDPVLQLHTTRSWDFLKHQIDLEIDSSPSSESDLSTQEYDTIIGIMDTGIWPESKSFDDKDLGVIPPRWKGKCMEGDDFRQSNCNRKLIGARFYADPDEATADRTPRDMVGHGTHVASTAGGSAVPGASFYGLAAGTAKGGSPRSRIAIYKVCSLEGCRGSAIMAAFDDAISDGVDVVSLSLGASAMAIPEVTRDPIAIGAFHAAENGIIVVCSAGNDGPNAGTVVNAYPWILTVSASTIDRDFESDVVLGGNKVIKGEGINFSNLDKHPVYPLIYAKSARQSEALESEARNCNPSSMDAAKIKGKIVVCDNDDKEFSETSKFEEVKFLGGVGLILADDEERSVASIYGALPMTVVSSKDASEILSYVNSTSNPVATVLATVAVGNYKPAPSMAYFSSRGPSSITKNILKPDVTAPGVAILAAWIGNDTASTPGKATPPFNVLSGTSMACPHVSGLAAAVKSRNPTWGPSAIRSAIMTTAIQTNNLRGPITTYTGTAATPHDYGAGEVSTTRALQPGLVYETNTTDYLNFLCYYGYNITQIKHIARNVLAGFSCPQDSSSDLISSINYPSIAISGLERKRSKTVVRTLTNVAGDDATIYMASIDAPEELAVKVVPSKLEFEKTGQKQSYQVVLSLTSSVKEDLFGSITWTNGQYKVRSPIVVISKNDSL</sequence>
<feature type="active site" description="Charge relay system" evidence="7">
    <location>
        <position position="548"/>
    </location>
</feature>
<gene>
    <name evidence="14" type="primary">LOC115738665</name>
</gene>
<dbReference type="Gene3D" id="3.40.50.200">
    <property type="entry name" value="Peptidase S8/S53 domain"/>
    <property type="match status" value="1"/>
</dbReference>
<evidence type="ECO:0000256" key="1">
    <source>
        <dbReference type="ARBA" id="ARBA00011073"/>
    </source>
</evidence>
<dbReference type="SUPFAM" id="SSF54897">
    <property type="entry name" value="Protease propeptides/inhibitors"/>
    <property type="match status" value="1"/>
</dbReference>
<dbReference type="InterPro" id="IPR034197">
    <property type="entry name" value="Peptidases_S8_3"/>
</dbReference>
<evidence type="ECO:0000256" key="7">
    <source>
        <dbReference type="PROSITE-ProRule" id="PRU01240"/>
    </source>
</evidence>
<evidence type="ECO:0000256" key="4">
    <source>
        <dbReference type="ARBA" id="ARBA00022801"/>
    </source>
</evidence>
<evidence type="ECO:0000313" key="14">
    <source>
        <dbReference type="RefSeq" id="XP_048130569.1"/>
    </source>
</evidence>
<dbReference type="PANTHER" id="PTHR10795">
    <property type="entry name" value="PROPROTEIN CONVERTASE SUBTILISIN/KEXIN"/>
    <property type="match status" value="1"/>
</dbReference>
<dbReference type="CDD" id="cd02120">
    <property type="entry name" value="PA_subtilisin_like"/>
    <property type="match status" value="1"/>
</dbReference>
<dbReference type="RefSeq" id="XP_048130569.1">
    <property type="nucleotide sequence ID" value="XM_048274612.1"/>
</dbReference>
<dbReference type="Pfam" id="PF00082">
    <property type="entry name" value="Peptidase_S8"/>
    <property type="match status" value="1"/>
</dbReference>
<evidence type="ECO:0000256" key="8">
    <source>
        <dbReference type="SAM" id="SignalP"/>
    </source>
</evidence>
<dbReference type="Pfam" id="PF05922">
    <property type="entry name" value="Inhibitor_I9"/>
    <property type="match status" value="1"/>
</dbReference>
<dbReference type="Gene3D" id="2.60.40.2310">
    <property type="match status" value="1"/>
</dbReference>
<dbReference type="InterPro" id="IPR003137">
    <property type="entry name" value="PA_domain"/>
</dbReference>
<feature type="domain" description="Subtilisin-like protease fibronectin type-III" evidence="12">
    <location>
        <begin position="667"/>
        <end position="763"/>
    </location>
</feature>
<dbReference type="InterPro" id="IPR045051">
    <property type="entry name" value="SBT"/>
</dbReference>
<keyword evidence="3 8" id="KW-0732">Signal</keyword>
<dbReference type="InterPro" id="IPR037045">
    <property type="entry name" value="S8pro/Inhibitor_I9_sf"/>
</dbReference>
<keyword evidence="13" id="KW-1185">Reference proteome</keyword>
<dbReference type="SUPFAM" id="SSF52743">
    <property type="entry name" value="Subtilisin-like"/>
    <property type="match status" value="1"/>
</dbReference>
<dbReference type="InterPro" id="IPR010259">
    <property type="entry name" value="S8pro/Inhibitor_I9"/>
</dbReference>
<organism evidence="13 14">
    <name type="scientific">Rhodamnia argentea</name>
    <dbReference type="NCBI Taxonomy" id="178133"/>
    <lineage>
        <taxon>Eukaryota</taxon>
        <taxon>Viridiplantae</taxon>
        <taxon>Streptophyta</taxon>
        <taxon>Embryophyta</taxon>
        <taxon>Tracheophyta</taxon>
        <taxon>Spermatophyta</taxon>
        <taxon>Magnoliopsida</taxon>
        <taxon>eudicotyledons</taxon>
        <taxon>Gunneridae</taxon>
        <taxon>Pentapetalae</taxon>
        <taxon>rosids</taxon>
        <taxon>malvids</taxon>
        <taxon>Myrtales</taxon>
        <taxon>Myrtaceae</taxon>
        <taxon>Myrtoideae</taxon>
        <taxon>Myrteae</taxon>
        <taxon>Australasian group</taxon>
        <taxon>Rhodamnia</taxon>
    </lineage>
</organism>
<evidence type="ECO:0000259" key="11">
    <source>
        <dbReference type="Pfam" id="PF05922"/>
    </source>
</evidence>
<evidence type="ECO:0000313" key="13">
    <source>
        <dbReference type="Proteomes" id="UP000827889"/>
    </source>
</evidence>
<evidence type="ECO:0000256" key="2">
    <source>
        <dbReference type="ARBA" id="ARBA00022670"/>
    </source>
</evidence>
<keyword evidence="2 7" id="KW-0645">Protease</keyword>
<dbReference type="InterPro" id="IPR022398">
    <property type="entry name" value="Peptidase_S8_His-AS"/>
</dbReference>
<dbReference type="InterPro" id="IPR015500">
    <property type="entry name" value="Peptidase_S8_subtilisin-rel"/>
</dbReference>
<feature type="domain" description="Inhibitor I9" evidence="11">
    <location>
        <begin position="35"/>
        <end position="109"/>
    </location>
</feature>
<feature type="active site" description="Charge relay system" evidence="7">
    <location>
        <position position="213"/>
    </location>
</feature>
<protein>
    <submittedName>
        <fullName evidence="14">LOW QUALITY PROTEIN: CO(2)-response secreted protease-like</fullName>
    </submittedName>
</protein>
<proteinExistence type="inferred from homology"/>
<dbReference type="Pfam" id="PF02225">
    <property type="entry name" value="PA"/>
    <property type="match status" value="1"/>
</dbReference>
<evidence type="ECO:0000256" key="5">
    <source>
        <dbReference type="ARBA" id="ARBA00022825"/>
    </source>
</evidence>
<feature type="active site" description="Charge relay system" evidence="7">
    <location>
        <position position="148"/>
    </location>
</feature>
<dbReference type="PROSITE" id="PS00137">
    <property type="entry name" value="SUBTILASE_HIS"/>
    <property type="match status" value="1"/>
</dbReference>